<dbReference type="RefSeq" id="WP_090362856.1">
    <property type="nucleotide sequence ID" value="NZ_FNEM01000003.1"/>
</dbReference>
<evidence type="ECO:0000256" key="12">
    <source>
        <dbReference type="ARBA" id="ARBA00050301"/>
    </source>
</evidence>
<dbReference type="GO" id="GO:0016887">
    <property type="term" value="F:ATP hydrolysis activity"/>
    <property type="evidence" value="ECO:0007669"/>
    <property type="project" value="InterPro"/>
</dbReference>
<evidence type="ECO:0000256" key="14">
    <source>
        <dbReference type="ARBA" id="ARBA00061534"/>
    </source>
</evidence>
<organism evidence="20 21">
    <name type="scientific">Ferrimonas sediminum</name>
    <dbReference type="NCBI Taxonomy" id="718193"/>
    <lineage>
        <taxon>Bacteria</taxon>
        <taxon>Pseudomonadati</taxon>
        <taxon>Pseudomonadota</taxon>
        <taxon>Gammaproteobacteria</taxon>
        <taxon>Alteromonadales</taxon>
        <taxon>Ferrimonadaceae</taxon>
        <taxon>Ferrimonas</taxon>
    </lineage>
</organism>
<evidence type="ECO:0000256" key="15">
    <source>
        <dbReference type="ARBA" id="ARBA00063833"/>
    </source>
</evidence>
<keyword evidence="4" id="KW-0997">Cell inner membrane</keyword>
<keyword evidence="2" id="KW-0813">Transport</keyword>
<evidence type="ECO:0000256" key="6">
    <source>
        <dbReference type="ARBA" id="ARBA00022741"/>
    </source>
</evidence>
<evidence type="ECO:0000256" key="10">
    <source>
        <dbReference type="ARBA" id="ARBA00022989"/>
    </source>
</evidence>
<evidence type="ECO:0000256" key="4">
    <source>
        <dbReference type="ARBA" id="ARBA00022519"/>
    </source>
</evidence>
<dbReference type="PROSITE" id="PS50929">
    <property type="entry name" value="ABC_TM1F"/>
    <property type="match status" value="1"/>
</dbReference>
<dbReference type="SMART" id="SM00382">
    <property type="entry name" value="AAA"/>
    <property type="match status" value="1"/>
</dbReference>
<name>A0A1G8NCK2_9GAMM</name>
<keyword evidence="8" id="KW-1278">Translocase</keyword>
<dbReference type="InterPro" id="IPR003593">
    <property type="entry name" value="AAA+_ATPase"/>
</dbReference>
<keyword evidence="10 17" id="KW-1133">Transmembrane helix</keyword>
<dbReference type="AlphaFoldDB" id="A0A1G8NCK2"/>
<evidence type="ECO:0000256" key="11">
    <source>
        <dbReference type="ARBA" id="ARBA00023136"/>
    </source>
</evidence>
<evidence type="ECO:0000313" key="21">
    <source>
        <dbReference type="Proteomes" id="UP000199527"/>
    </source>
</evidence>
<dbReference type="OrthoDB" id="9802264at2"/>
<keyword evidence="6" id="KW-0547">Nucleotide-binding</keyword>
<dbReference type="InterPro" id="IPR027417">
    <property type="entry name" value="P-loop_NTPase"/>
</dbReference>
<dbReference type="CDD" id="cd18585">
    <property type="entry name" value="ABC_6TM_CydC"/>
    <property type="match status" value="1"/>
</dbReference>
<evidence type="ECO:0000256" key="16">
    <source>
        <dbReference type="ARBA" id="ARBA00071411"/>
    </source>
</evidence>
<evidence type="ECO:0000256" key="17">
    <source>
        <dbReference type="SAM" id="Phobius"/>
    </source>
</evidence>
<keyword evidence="21" id="KW-1185">Reference proteome</keyword>
<comment type="catalytic activity">
    <reaction evidence="13">
        <text>L-cysteine(in) + ATP + H2O = L-cysteine(out) + ADP + phosphate + H(+)</text>
        <dbReference type="Rhea" id="RHEA:29783"/>
        <dbReference type="ChEBI" id="CHEBI:15377"/>
        <dbReference type="ChEBI" id="CHEBI:15378"/>
        <dbReference type="ChEBI" id="CHEBI:30616"/>
        <dbReference type="ChEBI" id="CHEBI:35235"/>
        <dbReference type="ChEBI" id="CHEBI:43474"/>
        <dbReference type="ChEBI" id="CHEBI:456216"/>
    </reaction>
    <physiologicalReaction direction="left-to-right" evidence="13">
        <dbReference type="Rhea" id="RHEA:29784"/>
    </physiologicalReaction>
</comment>
<dbReference type="Pfam" id="PF00005">
    <property type="entry name" value="ABC_tran"/>
    <property type="match status" value="1"/>
</dbReference>
<evidence type="ECO:0000256" key="7">
    <source>
        <dbReference type="ARBA" id="ARBA00022840"/>
    </source>
</evidence>
<feature type="domain" description="ABC transporter" evidence="18">
    <location>
        <begin position="338"/>
        <end position="549"/>
    </location>
</feature>
<dbReference type="Gene3D" id="3.40.50.300">
    <property type="entry name" value="P-loop containing nucleotide triphosphate hydrolases"/>
    <property type="match status" value="1"/>
</dbReference>
<sequence length="549" mass="59561">MRDLLPFVALFRPHWKPMLLGVFLAVLTLCASIGLLSLSGWFLAASASAGLVVATRGQFNYMYPSGGVRGLSILRTAARWAERVVSHDATFRLLTDLRDRFFRVLAPLTPADRSDLRDGDLLNRMVADVDTLDHLYLRLISPLIAALVAIALVCLLVASFDPQLALTLGAVLMSLLVLLPLLFYRLGRRPGQLLGDSTRLLRQQLVDLISAQTELSVYAATANQRQKIHSAENQLIGAQARLTRVTALSQALLQLLNGWTLVLMLYLAADQVGSAAPPGPLLALIAFVTLASFEALIPVAGAFQHLSHTVNAAQRLKPVLEQRSSVRFGDADWQQGSITLDKLHFSYPGSPNPAVNGVSLTLAPGEKIALVGKTGCGKSTLLSLLSREWQPQSGQIRLNDTPWESLSETALRQQLCVVEQRVHVFNGSLRDNLLLASPDAGDAQLTQALTQVGLSALLDGEGLNQWLGEGGRQLSGGEARRIGLARALLHPAQLLLMDEPTEGLDDATEGEVLKQLLQGTRSIIYVTHKQAGLAQMDRILHMEQGQIRS</sequence>
<dbReference type="GO" id="GO:0005886">
    <property type="term" value="C:plasma membrane"/>
    <property type="evidence" value="ECO:0007669"/>
    <property type="project" value="UniProtKB-SubCell"/>
</dbReference>
<keyword evidence="11 17" id="KW-0472">Membrane</keyword>
<evidence type="ECO:0000256" key="9">
    <source>
        <dbReference type="ARBA" id="ARBA00022970"/>
    </source>
</evidence>
<feature type="transmembrane region" description="Helical" evidence="17">
    <location>
        <begin position="164"/>
        <end position="184"/>
    </location>
</feature>
<reference evidence="21" key="1">
    <citation type="submission" date="2016-10" db="EMBL/GenBank/DDBJ databases">
        <authorList>
            <person name="Varghese N."/>
            <person name="Submissions S."/>
        </authorList>
    </citation>
    <scope>NUCLEOTIDE SEQUENCE [LARGE SCALE GENOMIC DNA]</scope>
    <source>
        <strain evidence="21">DSM 23317</strain>
    </source>
</reference>
<keyword evidence="3" id="KW-1003">Cell membrane</keyword>
<dbReference type="Gene3D" id="1.20.1560.10">
    <property type="entry name" value="ABC transporter type 1, transmembrane domain"/>
    <property type="match status" value="1"/>
</dbReference>
<evidence type="ECO:0000256" key="8">
    <source>
        <dbReference type="ARBA" id="ARBA00022967"/>
    </source>
</evidence>
<dbReference type="PROSITE" id="PS00211">
    <property type="entry name" value="ABC_TRANSPORTER_1"/>
    <property type="match status" value="1"/>
</dbReference>
<dbReference type="PANTHER" id="PTHR43394">
    <property type="entry name" value="ATP-DEPENDENT PERMEASE MDL1, MITOCHONDRIAL"/>
    <property type="match status" value="1"/>
</dbReference>
<keyword evidence="9" id="KW-0029">Amino-acid transport</keyword>
<comment type="catalytic activity">
    <reaction evidence="12">
        <text>glutathione(in) + ATP + H2O = glutathione(out) + ADP + phosphate + H(+)</text>
        <dbReference type="Rhea" id="RHEA:29787"/>
        <dbReference type="ChEBI" id="CHEBI:15377"/>
        <dbReference type="ChEBI" id="CHEBI:15378"/>
        <dbReference type="ChEBI" id="CHEBI:30616"/>
        <dbReference type="ChEBI" id="CHEBI:43474"/>
        <dbReference type="ChEBI" id="CHEBI:57925"/>
        <dbReference type="ChEBI" id="CHEBI:456216"/>
    </reaction>
    <physiologicalReaction direction="left-to-right" evidence="12">
        <dbReference type="Rhea" id="RHEA:29788"/>
    </physiologicalReaction>
</comment>
<protein>
    <recommendedName>
        <fullName evidence="16">Glutathione/L-cysteine transport system ATP-binding/permease protein CydC</fullName>
    </recommendedName>
</protein>
<dbReference type="Proteomes" id="UP000199527">
    <property type="component" value="Unassembled WGS sequence"/>
</dbReference>
<evidence type="ECO:0000259" key="19">
    <source>
        <dbReference type="PROSITE" id="PS50929"/>
    </source>
</evidence>
<feature type="transmembrane region" description="Helical" evidence="17">
    <location>
        <begin position="135"/>
        <end position="158"/>
    </location>
</feature>
<dbReference type="FunFam" id="1.20.1560.10:FF:000060">
    <property type="entry name" value="Cysteine/glutathione ABC transporter ATP-binding protein/permease CydC"/>
    <property type="match status" value="1"/>
</dbReference>
<dbReference type="PANTHER" id="PTHR43394:SF1">
    <property type="entry name" value="ATP-BINDING CASSETTE SUB-FAMILY B MEMBER 10, MITOCHONDRIAL"/>
    <property type="match status" value="1"/>
</dbReference>
<comment type="similarity">
    <text evidence="14">Belongs to the ABC transporter superfamily. Cysteine exporter (TC 3.A.1.129.1) family.</text>
</comment>
<accession>A0A1G8NCK2</accession>
<dbReference type="GO" id="GO:0005524">
    <property type="term" value="F:ATP binding"/>
    <property type="evidence" value="ECO:0007669"/>
    <property type="project" value="UniProtKB-KW"/>
</dbReference>
<dbReference type="InterPro" id="IPR011527">
    <property type="entry name" value="ABC1_TM_dom"/>
</dbReference>
<dbReference type="GO" id="GO:0045454">
    <property type="term" value="P:cell redox homeostasis"/>
    <property type="evidence" value="ECO:0007669"/>
    <property type="project" value="InterPro"/>
</dbReference>
<dbReference type="InterPro" id="IPR014223">
    <property type="entry name" value="ABC_CydC/D"/>
</dbReference>
<evidence type="ECO:0000256" key="3">
    <source>
        <dbReference type="ARBA" id="ARBA00022475"/>
    </source>
</evidence>
<dbReference type="InterPro" id="IPR017871">
    <property type="entry name" value="ABC_transporter-like_CS"/>
</dbReference>
<dbReference type="SUPFAM" id="SSF90123">
    <property type="entry name" value="ABC transporter transmembrane region"/>
    <property type="match status" value="1"/>
</dbReference>
<proteinExistence type="inferred from homology"/>
<dbReference type="InterPro" id="IPR003439">
    <property type="entry name" value="ABC_transporter-like_ATP-bd"/>
</dbReference>
<dbReference type="InterPro" id="IPR039421">
    <property type="entry name" value="Type_1_exporter"/>
</dbReference>
<comment type="subunit">
    <text evidence="15">Forms a heterodimer with CydD.</text>
</comment>
<keyword evidence="5 17" id="KW-0812">Transmembrane</keyword>
<evidence type="ECO:0000256" key="5">
    <source>
        <dbReference type="ARBA" id="ARBA00022692"/>
    </source>
</evidence>
<dbReference type="NCBIfam" id="NF008364">
    <property type="entry name" value="PRK11160.1"/>
    <property type="match status" value="1"/>
</dbReference>
<feature type="transmembrane region" description="Helical" evidence="17">
    <location>
        <begin position="281"/>
        <end position="303"/>
    </location>
</feature>
<dbReference type="GO" id="GO:0015421">
    <property type="term" value="F:ABC-type oligopeptide transporter activity"/>
    <property type="evidence" value="ECO:0007669"/>
    <property type="project" value="TreeGrafter"/>
</dbReference>
<dbReference type="InterPro" id="IPR036640">
    <property type="entry name" value="ABC1_TM_sf"/>
</dbReference>
<dbReference type="EMBL" id="FNEM01000003">
    <property type="protein sequence ID" value="SDI77787.1"/>
    <property type="molecule type" value="Genomic_DNA"/>
</dbReference>
<evidence type="ECO:0000256" key="2">
    <source>
        <dbReference type="ARBA" id="ARBA00022448"/>
    </source>
</evidence>
<dbReference type="Pfam" id="PF00664">
    <property type="entry name" value="ABC_membrane"/>
    <property type="match status" value="1"/>
</dbReference>
<feature type="domain" description="ABC transmembrane type-1" evidence="19">
    <location>
        <begin position="19"/>
        <end position="315"/>
    </location>
</feature>
<dbReference type="GO" id="GO:0034775">
    <property type="term" value="P:glutathione transmembrane transport"/>
    <property type="evidence" value="ECO:0007669"/>
    <property type="project" value="InterPro"/>
</dbReference>
<comment type="subcellular location">
    <subcellularLocation>
        <location evidence="1">Cell inner membrane</location>
        <topology evidence="1">Multi-pass membrane protein</topology>
    </subcellularLocation>
</comment>
<dbReference type="GO" id="GO:0006865">
    <property type="term" value="P:amino acid transport"/>
    <property type="evidence" value="ECO:0007669"/>
    <property type="project" value="UniProtKB-KW"/>
</dbReference>
<dbReference type="PROSITE" id="PS50893">
    <property type="entry name" value="ABC_TRANSPORTER_2"/>
    <property type="match status" value="1"/>
</dbReference>
<feature type="transmembrane region" description="Helical" evidence="17">
    <location>
        <begin position="251"/>
        <end position="269"/>
    </location>
</feature>
<evidence type="ECO:0000256" key="13">
    <source>
        <dbReference type="ARBA" id="ARBA00051241"/>
    </source>
</evidence>
<gene>
    <name evidence="20" type="ORF">SAMN04488540_10383</name>
</gene>
<feature type="transmembrane region" description="Helical" evidence="17">
    <location>
        <begin position="20"/>
        <end position="53"/>
    </location>
</feature>
<evidence type="ECO:0000313" key="20">
    <source>
        <dbReference type="EMBL" id="SDI77787.1"/>
    </source>
</evidence>
<keyword evidence="7 20" id="KW-0067">ATP-binding</keyword>
<dbReference type="SUPFAM" id="SSF52540">
    <property type="entry name" value="P-loop containing nucleoside triphosphate hydrolases"/>
    <property type="match status" value="1"/>
</dbReference>
<dbReference type="NCBIfam" id="TIGR02868">
    <property type="entry name" value="CydC"/>
    <property type="match status" value="1"/>
</dbReference>
<evidence type="ECO:0000259" key="18">
    <source>
        <dbReference type="PROSITE" id="PS50893"/>
    </source>
</evidence>
<evidence type="ECO:0000256" key="1">
    <source>
        <dbReference type="ARBA" id="ARBA00004429"/>
    </source>
</evidence>